<dbReference type="SUPFAM" id="SSF51905">
    <property type="entry name" value="FAD/NAD(P)-binding domain"/>
    <property type="match status" value="1"/>
</dbReference>
<dbReference type="InterPro" id="IPR036188">
    <property type="entry name" value="FAD/NAD-bd_sf"/>
</dbReference>
<evidence type="ECO:0000313" key="2">
    <source>
        <dbReference type="Proteomes" id="UP001600888"/>
    </source>
</evidence>
<dbReference type="Gene3D" id="3.50.50.60">
    <property type="entry name" value="FAD/NAD(P)-binding domain"/>
    <property type="match status" value="1"/>
</dbReference>
<sequence length="445" mass="48458">MICIVPTAPLPIRIGGRQARCLSAAILSARTDLKSTSPATMGTLTPPHGFYGPQGWTRMYSTGRRYETVVVGAGAGGIGAVGNLLEVHKGPILWADELFDGGRLNKHYREVPSNTKARFFTKYAEGVEVFRKIAKETPEPNAMSHLLSLDPEKTCHIAQAADLCLMLTNGLDEKKGVTKHQGRVTDATWSNSTWSVSISPPIGSSPPTQVDASRLVLCTGSSPTSGPLPVSRLQEVHLDTALSPTLLSKTIPTNQPTQIGVIGASHSAILVLRNLSRLASSTYPKLRIKWFTRHPLRYAEERDGWILRDNTGLKGEVATWARENLEEEVLSSSSVSGHLVKVATSHGDETDTYRRELADCTHVCQAIGYKPDAMPELRVEGRTVTPRFDNTTGSFVDAESGERIPGLFGAGIAFPQRVIDPEGNVEHAVGLFKFMNFLKKVVPEW</sequence>
<reference evidence="1 2" key="1">
    <citation type="submission" date="2024-03" db="EMBL/GenBank/DDBJ databases">
        <title>A high-quality draft genome sequence of Diaporthe vaccinii, a causative agent of upright dieback and viscid rot disease in cranberry plants.</title>
        <authorList>
            <person name="Sarrasin M."/>
            <person name="Lang B.F."/>
            <person name="Burger G."/>
        </authorList>
    </citation>
    <scope>NUCLEOTIDE SEQUENCE [LARGE SCALE GENOMIC DNA]</scope>
    <source>
        <strain evidence="1 2">IS7</strain>
    </source>
</reference>
<comment type="caution">
    <text evidence="1">The sequence shown here is derived from an EMBL/GenBank/DDBJ whole genome shotgun (WGS) entry which is preliminary data.</text>
</comment>
<keyword evidence="2" id="KW-1185">Reference proteome</keyword>
<accession>A0ABR4E6W0</accession>
<dbReference type="PANTHER" id="PTHR38688">
    <property type="entry name" value="PYR_REDOX_2 DOMAIN-CONTAINING PROTEIN"/>
    <property type="match status" value="1"/>
</dbReference>
<organism evidence="1 2">
    <name type="scientific">Diaporthe vaccinii</name>
    <dbReference type="NCBI Taxonomy" id="105482"/>
    <lineage>
        <taxon>Eukaryota</taxon>
        <taxon>Fungi</taxon>
        <taxon>Dikarya</taxon>
        <taxon>Ascomycota</taxon>
        <taxon>Pezizomycotina</taxon>
        <taxon>Sordariomycetes</taxon>
        <taxon>Sordariomycetidae</taxon>
        <taxon>Diaporthales</taxon>
        <taxon>Diaporthaceae</taxon>
        <taxon>Diaporthe</taxon>
        <taxon>Diaporthe eres species complex</taxon>
    </lineage>
</organism>
<evidence type="ECO:0008006" key="3">
    <source>
        <dbReference type="Google" id="ProtNLM"/>
    </source>
</evidence>
<dbReference type="InterPro" id="IPR053275">
    <property type="entry name" value="Agnestin_monoxygenase"/>
</dbReference>
<proteinExistence type="predicted"/>
<dbReference type="EMBL" id="JBAWTH010000091">
    <property type="protein sequence ID" value="KAL2278081.1"/>
    <property type="molecule type" value="Genomic_DNA"/>
</dbReference>
<evidence type="ECO:0000313" key="1">
    <source>
        <dbReference type="EMBL" id="KAL2278081.1"/>
    </source>
</evidence>
<dbReference type="PANTHER" id="PTHR38688:SF1">
    <property type="entry name" value="FAD_NAD(P)-BINDING DOMAIN-CONTAINING PROTEIN"/>
    <property type="match status" value="1"/>
</dbReference>
<name>A0ABR4E6W0_9PEZI</name>
<protein>
    <recommendedName>
        <fullName evidence="3">FAD/NAD(P)-binding domain-containing protein</fullName>
    </recommendedName>
</protein>
<dbReference type="Proteomes" id="UP001600888">
    <property type="component" value="Unassembled WGS sequence"/>
</dbReference>
<gene>
    <name evidence="1" type="ORF">FJTKL_15029</name>
</gene>